<dbReference type="RefSeq" id="WP_317548247.1">
    <property type="nucleotide sequence ID" value="NZ_JAWLKE010000003.1"/>
</dbReference>
<accession>A0ABU4AXB7</accession>
<gene>
    <name evidence="2" type="ORF">R3P95_09965</name>
</gene>
<organism evidence="2 3">
    <name type="scientific">Rhodococcus cercidiphylli</name>
    <dbReference type="NCBI Taxonomy" id="489916"/>
    <lineage>
        <taxon>Bacteria</taxon>
        <taxon>Bacillati</taxon>
        <taxon>Actinomycetota</taxon>
        <taxon>Actinomycetes</taxon>
        <taxon>Mycobacteriales</taxon>
        <taxon>Nocardiaceae</taxon>
        <taxon>Rhodococcus</taxon>
    </lineage>
</organism>
<dbReference type="Proteomes" id="UP001185899">
    <property type="component" value="Unassembled WGS sequence"/>
</dbReference>
<evidence type="ECO:0000313" key="2">
    <source>
        <dbReference type="EMBL" id="MDV6230875.1"/>
    </source>
</evidence>
<dbReference type="EMBL" id="JAWLKE010000003">
    <property type="protein sequence ID" value="MDV6230875.1"/>
    <property type="molecule type" value="Genomic_DNA"/>
</dbReference>
<feature type="region of interest" description="Disordered" evidence="1">
    <location>
        <begin position="103"/>
        <end position="184"/>
    </location>
</feature>
<evidence type="ECO:0000313" key="3">
    <source>
        <dbReference type="Proteomes" id="UP001185899"/>
    </source>
</evidence>
<sequence length="290" mass="31358">MSESMRYAWRRQVVRDGYLTDATRRVLLELESYANPDGTNARPGVRRIAENLASGDGYVNEKTVRRALAVGVERGLIECVEKGHTGRGRNVADVYRLSFESLPPDIQMSTGEGSTTGHSDVHRSLSTSGHFSTTSGHFTPDHRTPECPPTSSLHQITTPDKSGERTFSNPDRSGPRSKPVPPKGWKLVRSVIPDAHPQAVRTDLAMRAGALLDTGTPAETVEAALRLWLTKPNLGPATLPSLVSEVIKTATPQHRTPTNSVGAASEKALGWLAVGQKLTGQTITTPKELT</sequence>
<feature type="compositionally biased region" description="Polar residues" evidence="1">
    <location>
        <begin position="107"/>
        <end position="118"/>
    </location>
</feature>
<evidence type="ECO:0000256" key="1">
    <source>
        <dbReference type="SAM" id="MobiDB-lite"/>
    </source>
</evidence>
<name>A0ABU4AXB7_9NOCA</name>
<feature type="compositionally biased region" description="Low complexity" evidence="1">
    <location>
        <begin position="126"/>
        <end position="138"/>
    </location>
</feature>
<comment type="caution">
    <text evidence="2">The sequence shown here is derived from an EMBL/GenBank/DDBJ whole genome shotgun (WGS) entry which is preliminary data.</text>
</comment>
<keyword evidence="3" id="KW-1185">Reference proteome</keyword>
<protein>
    <submittedName>
        <fullName evidence="2">Helix-turn-helix domain-containing protein</fullName>
    </submittedName>
</protein>
<feature type="compositionally biased region" description="Polar residues" evidence="1">
    <location>
        <begin position="149"/>
        <end position="171"/>
    </location>
</feature>
<reference evidence="2 3" key="1">
    <citation type="submission" date="2023-10" db="EMBL/GenBank/DDBJ databases">
        <title>Development of a sustainable strategy for remediation of hydrocarbon-contaminated territories based on the waste exchange concept.</title>
        <authorList>
            <person name="Krivoruchko A."/>
        </authorList>
    </citation>
    <scope>NUCLEOTIDE SEQUENCE [LARGE SCALE GENOMIC DNA]</scope>
    <source>
        <strain evidence="2 3">IEGM 1322</strain>
    </source>
</reference>
<proteinExistence type="predicted"/>